<evidence type="ECO:0000256" key="1">
    <source>
        <dbReference type="ARBA" id="ARBA00000966"/>
    </source>
</evidence>
<keyword evidence="5" id="KW-0136">Cellulose degradation</keyword>
<dbReference type="GO" id="GO:0008810">
    <property type="term" value="F:cellulase activity"/>
    <property type="evidence" value="ECO:0007669"/>
    <property type="project" value="UniProtKB-EC"/>
</dbReference>
<dbReference type="EMBL" id="CP022530">
    <property type="protein sequence ID" value="ASP37994.1"/>
    <property type="molecule type" value="Genomic_DNA"/>
</dbReference>
<dbReference type="Proteomes" id="UP000202440">
    <property type="component" value="Chromosome"/>
</dbReference>
<evidence type="ECO:0000256" key="8">
    <source>
        <dbReference type="SAM" id="SignalP"/>
    </source>
</evidence>
<keyword evidence="6" id="KW-0326">Glycosidase</keyword>
<evidence type="ECO:0000256" key="4">
    <source>
        <dbReference type="ARBA" id="ARBA00022801"/>
    </source>
</evidence>
<dbReference type="SUPFAM" id="SSF48208">
    <property type="entry name" value="Six-hairpin glycosidases"/>
    <property type="match status" value="1"/>
</dbReference>
<dbReference type="OrthoDB" id="9766708at2"/>
<keyword evidence="7" id="KW-0624">Polysaccharide degradation</keyword>
<feature type="signal peptide" evidence="8">
    <location>
        <begin position="1"/>
        <end position="17"/>
    </location>
</feature>
<name>A0A222FHP0_9GAMM</name>
<dbReference type="InterPro" id="IPR012341">
    <property type="entry name" value="6hp_glycosidase-like_sf"/>
</dbReference>
<dbReference type="PRINTS" id="PR00735">
    <property type="entry name" value="GLHYDRLASE8"/>
</dbReference>
<reference evidence="9 10" key="1">
    <citation type="submission" date="2017-07" db="EMBL/GenBank/DDBJ databases">
        <title>Annotated genome sequence of Bacterioplanes sanyensis isolated from Red Sea.</title>
        <authorList>
            <person name="Rehman Z.U."/>
        </authorList>
    </citation>
    <scope>NUCLEOTIDE SEQUENCE [LARGE SCALE GENOMIC DNA]</scope>
    <source>
        <strain evidence="9 10">NV9</strain>
    </source>
</reference>
<dbReference type="Pfam" id="PF01270">
    <property type="entry name" value="Glyco_hydro_8"/>
    <property type="match status" value="1"/>
</dbReference>
<comment type="catalytic activity">
    <reaction evidence="1">
        <text>Endohydrolysis of (1-&gt;4)-beta-D-glucosidic linkages in cellulose, lichenin and cereal beta-D-glucans.</text>
        <dbReference type="EC" id="3.2.1.4"/>
    </reaction>
</comment>
<comment type="similarity">
    <text evidence="2">Belongs to the glycosyl hydrolase 8 (cellulase D) family.</text>
</comment>
<sequence>MRASLLALLLLGPVCWAASWLPTSPPPQLQQHWDSFQRCFISPEGRVVDTGNGNISHSEGQGYAMLMASAVGSEQQFERLWQWTQANLQQRSDDKLLIWKWRSDTPHTPDLNNASDGDIAVAWALLRAAERWRNPHWRQQALELITHIEQSLLRQQSGDWWLLPGVQGFEHAEGTEYNLAYWLYPALVHFSRIQPQSSWQQLIDSGLQLTRDSAAATELGLPADWLLLTPDGELQQSGERRGRFGYEAIRIPLYLCWARGCNQVPDTLRFWLAQQPEPPAWVDIHQQAHAPYPLSHGAKQIRTLLLQGQNHTPPQPCSAEQPGDYYSAVLAMLAVLASHEQSDYSL</sequence>
<feature type="chain" id="PRO_5013279335" description="cellulase" evidence="8">
    <location>
        <begin position="18"/>
        <end position="346"/>
    </location>
</feature>
<dbReference type="Gene3D" id="1.50.10.10">
    <property type="match status" value="1"/>
</dbReference>
<evidence type="ECO:0000256" key="5">
    <source>
        <dbReference type="ARBA" id="ARBA00023001"/>
    </source>
</evidence>
<organism evidence="9 10">
    <name type="scientific">Bacterioplanes sanyensis</name>
    <dbReference type="NCBI Taxonomy" id="1249553"/>
    <lineage>
        <taxon>Bacteria</taxon>
        <taxon>Pseudomonadati</taxon>
        <taxon>Pseudomonadota</taxon>
        <taxon>Gammaproteobacteria</taxon>
        <taxon>Oceanospirillales</taxon>
        <taxon>Oceanospirillaceae</taxon>
        <taxon>Bacterioplanes</taxon>
    </lineage>
</organism>
<dbReference type="InterPro" id="IPR008928">
    <property type="entry name" value="6-hairpin_glycosidase_sf"/>
</dbReference>
<evidence type="ECO:0000313" key="10">
    <source>
        <dbReference type="Proteomes" id="UP000202440"/>
    </source>
</evidence>
<keyword evidence="7" id="KW-0119">Carbohydrate metabolism</keyword>
<protein>
    <recommendedName>
        <fullName evidence="3">cellulase</fullName>
        <ecNumber evidence="3">3.2.1.4</ecNumber>
    </recommendedName>
</protein>
<proteinExistence type="inferred from homology"/>
<dbReference type="KEGG" id="bsan:CHH28_04560"/>
<dbReference type="GO" id="GO:0030245">
    <property type="term" value="P:cellulose catabolic process"/>
    <property type="evidence" value="ECO:0007669"/>
    <property type="project" value="UniProtKB-KW"/>
</dbReference>
<keyword evidence="10" id="KW-1185">Reference proteome</keyword>
<accession>A0A222FHP0</accession>
<keyword evidence="4" id="KW-0378">Hydrolase</keyword>
<evidence type="ECO:0000256" key="7">
    <source>
        <dbReference type="ARBA" id="ARBA00023326"/>
    </source>
</evidence>
<evidence type="ECO:0000256" key="2">
    <source>
        <dbReference type="ARBA" id="ARBA00009209"/>
    </source>
</evidence>
<evidence type="ECO:0000256" key="6">
    <source>
        <dbReference type="ARBA" id="ARBA00023295"/>
    </source>
</evidence>
<dbReference type="EC" id="3.2.1.4" evidence="3"/>
<dbReference type="RefSeq" id="WP_094059195.1">
    <property type="nucleotide sequence ID" value="NZ_CP022530.1"/>
</dbReference>
<keyword evidence="8" id="KW-0732">Signal</keyword>
<dbReference type="AlphaFoldDB" id="A0A222FHP0"/>
<evidence type="ECO:0000256" key="3">
    <source>
        <dbReference type="ARBA" id="ARBA00012601"/>
    </source>
</evidence>
<evidence type="ECO:0000313" key="9">
    <source>
        <dbReference type="EMBL" id="ASP37994.1"/>
    </source>
</evidence>
<dbReference type="InterPro" id="IPR002037">
    <property type="entry name" value="Glyco_hydro_8"/>
</dbReference>
<gene>
    <name evidence="9" type="ORF">CHH28_04560</name>
</gene>